<name>A0A1I4AYJ4_9EURY</name>
<evidence type="ECO:0000313" key="1">
    <source>
        <dbReference type="EMBL" id="SFK61363.1"/>
    </source>
</evidence>
<sequence length="60" mass="6643">MLSGELLRESEGEPTDELSTCPLCGLSHGARTDLRVHLMTTHSKSELTIELLQAYEESRA</sequence>
<dbReference type="EMBL" id="FOTC01000001">
    <property type="protein sequence ID" value="SFK61363.1"/>
    <property type="molecule type" value="Genomic_DNA"/>
</dbReference>
<keyword evidence="2" id="KW-1185">Reference proteome</keyword>
<gene>
    <name evidence="1" type="ORF">SAMN04487950_0181</name>
</gene>
<protein>
    <recommendedName>
        <fullName evidence="3">C2H2-type domain-containing protein</fullName>
    </recommendedName>
</protein>
<proteinExistence type="predicted"/>
<dbReference type="AlphaFoldDB" id="A0A1I4AYJ4"/>
<dbReference type="Proteomes" id="UP000199607">
    <property type="component" value="Unassembled WGS sequence"/>
</dbReference>
<organism evidence="1 2">
    <name type="scientific">Halogranum rubrum</name>
    <dbReference type="NCBI Taxonomy" id="553466"/>
    <lineage>
        <taxon>Archaea</taxon>
        <taxon>Methanobacteriati</taxon>
        <taxon>Methanobacteriota</taxon>
        <taxon>Stenosarchaea group</taxon>
        <taxon>Halobacteria</taxon>
        <taxon>Halobacteriales</taxon>
        <taxon>Haloferacaceae</taxon>
    </lineage>
</organism>
<reference evidence="2" key="1">
    <citation type="submission" date="2016-10" db="EMBL/GenBank/DDBJ databases">
        <authorList>
            <person name="Varghese N."/>
            <person name="Submissions S."/>
        </authorList>
    </citation>
    <scope>NUCLEOTIDE SEQUENCE [LARGE SCALE GENOMIC DNA]</scope>
    <source>
        <strain evidence="2">CGMCC 1.7738</strain>
    </source>
</reference>
<accession>A0A1I4AYJ4</accession>
<evidence type="ECO:0008006" key="3">
    <source>
        <dbReference type="Google" id="ProtNLM"/>
    </source>
</evidence>
<evidence type="ECO:0000313" key="2">
    <source>
        <dbReference type="Proteomes" id="UP000199607"/>
    </source>
</evidence>
<dbReference type="RefSeq" id="WP_009733040.1">
    <property type="nucleotide sequence ID" value="NZ_FOTC01000001.1"/>
</dbReference>